<dbReference type="PANTHER" id="PTHR42887:SF1">
    <property type="entry name" value="BLR3961 PROTEIN"/>
    <property type="match status" value="1"/>
</dbReference>
<dbReference type="Pfam" id="PF22780">
    <property type="entry name" value="HI0933_like_1st"/>
    <property type="match status" value="1"/>
</dbReference>
<dbReference type="Proteomes" id="UP000183299">
    <property type="component" value="Unassembled WGS sequence"/>
</dbReference>
<dbReference type="InterPro" id="IPR057661">
    <property type="entry name" value="RsdA/BaiN/AoA(So)_Rossmann"/>
</dbReference>
<dbReference type="AlphaFoldDB" id="A0A1I3T391"/>
<evidence type="ECO:0000256" key="2">
    <source>
        <dbReference type="ARBA" id="ARBA00022630"/>
    </source>
</evidence>
<evidence type="ECO:0008006" key="8">
    <source>
        <dbReference type="Google" id="ProtNLM"/>
    </source>
</evidence>
<evidence type="ECO:0000256" key="1">
    <source>
        <dbReference type="ARBA" id="ARBA00001974"/>
    </source>
</evidence>
<dbReference type="InterPro" id="IPR022460">
    <property type="entry name" value="Flavoprotein_PP4765"/>
</dbReference>
<dbReference type="SUPFAM" id="SSF51905">
    <property type="entry name" value="FAD/NAD(P)-binding domain"/>
    <property type="match status" value="1"/>
</dbReference>
<dbReference type="InterPro" id="IPR023166">
    <property type="entry name" value="BaiN-like_dom_sf"/>
</dbReference>
<dbReference type="NCBIfam" id="TIGR03862">
    <property type="entry name" value="flavo_PP4765"/>
    <property type="match status" value="1"/>
</dbReference>
<dbReference type="Gene3D" id="3.50.50.60">
    <property type="entry name" value="FAD/NAD(P)-binding domain"/>
    <property type="match status" value="1"/>
</dbReference>
<evidence type="ECO:0000313" key="7">
    <source>
        <dbReference type="Proteomes" id="UP000183299"/>
    </source>
</evidence>
<dbReference type="PANTHER" id="PTHR42887">
    <property type="entry name" value="OS12G0638800 PROTEIN"/>
    <property type="match status" value="1"/>
</dbReference>
<evidence type="ECO:0000313" key="6">
    <source>
        <dbReference type="EMBL" id="SFJ64321.1"/>
    </source>
</evidence>
<dbReference type="Gene3D" id="2.40.30.10">
    <property type="entry name" value="Translation factors"/>
    <property type="match status" value="1"/>
</dbReference>
<keyword evidence="2" id="KW-0285">Flavoprotein</keyword>
<gene>
    <name evidence="6" type="ORF">SAMN04488138_107180</name>
</gene>
<dbReference type="EMBL" id="FORY01000007">
    <property type="protein sequence ID" value="SFJ64321.1"/>
    <property type="molecule type" value="Genomic_DNA"/>
</dbReference>
<accession>A0A1I3T391</accession>
<reference evidence="6 7" key="1">
    <citation type="submission" date="2016-10" db="EMBL/GenBank/DDBJ databases">
        <authorList>
            <person name="de Groot N.N."/>
        </authorList>
    </citation>
    <scope>NUCLEOTIDE SEQUENCE [LARGE SCALE GENOMIC DNA]</scope>
    <source>
        <strain evidence="6 7">CGMCC 1.8891</strain>
    </source>
</reference>
<evidence type="ECO:0000256" key="3">
    <source>
        <dbReference type="ARBA" id="ARBA00022827"/>
    </source>
</evidence>
<dbReference type="Gene3D" id="1.10.8.260">
    <property type="entry name" value="HI0933 insert domain-like"/>
    <property type="match status" value="1"/>
</dbReference>
<dbReference type="InterPro" id="IPR004792">
    <property type="entry name" value="BaiN-like"/>
</dbReference>
<sequence>MTQTTVKQTLVSQTVADHSPATQRVEHSDVLVVGAGPAGLMAADVLSAAGHHVLLAEAKPSPARKFLMAGKSGLNLTKNEALEPFLHAYAPVHPVLQQALEDFGPQEAIAWAEALGQEMFTGSSGRVFPKAMKASPLLRAWLGRLAEQGVDLRRNWRMEALGERVGFATPQGSVEVVAKVVILALGGASWARLGSNGVWVEMVQDYVELRPFAPSNVGVTLAWSGHMARHFGHPVKGVHLRSGAYESSGEFVISERGLEGGGIYSVTRGLRDGAPLVLDLLPDWSAGKLEQRLTQRKPKETLTKFLKRALRLSPEKIALLMEFAGPQPDDLAASLKALEITGLEMRPMDEAISTAGGVRFESLTDSLESRKKQGLFFAGEMLDWDAPTGGYLLTACLATGRRAAQGALMSLA</sequence>
<feature type="domain" description="RsdA/BaiN/AoA(So)-like insert" evidence="5">
    <location>
        <begin position="214"/>
        <end position="353"/>
    </location>
</feature>
<dbReference type="SUPFAM" id="SSF160996">
    <property type="entry name" value="HI0933 insert domain-like"/>
    <property type="match status" value="1"/>
</dbReference>
<dbReference type="InterPro" id="IPR055178">
    <property type="entry name" value="RsdA/BaiN/AoA(So)-like_dom"/>
</dbReference>
<name>A0A1I3T391_9RHOB</name>
<keyword evidence="3" id="KW-0274">FAD</keyword>
<comment type="cofactor">
    <cofactor evidence="1">
        <name>FAD</name>
        <dbReference type="ChEBI" id="CHEBI:57692"/>
    </cofactor>
</comment>
<feature type="domain" description="RsdA/BaiN/AoA(So)-like Rossmann fold-like" evidence="4">
    <location>
        <begin position="29"/>
        <end position="405"/>
    </location>
</feature>
<organism evidence="6 7">
    <name type="scientific">Celeribacter halophilus</name>
    <dbReference type="NCBI Taxonomy" id="576117"/>
    <lineage>
        <taxon>Bacteria</taxon>
        <taxon>Pseudomonadati</taxon>
        <taxon>Pseudomonadota</taxon>
        <taxon>Alphaproteobacteria</taxon>
        <taxon>Rhodobacterales</taxon>
        <taxon>Roseobacteraceae</taxon>
        <taxon>Celeribacter</taxon>
    </lineage>
</organism>
<dbReference type="InterPro" id="IPR036188">
    <property type="entry name" value="FAD/NAD-bd_sf"/>
</dbReference>
<evidence type="ECO:0000259" key="4">
    <source>
        <dbReference type="Pfam" id="PF03486"/>
    </source>
</evidence>
<proteinExistence type="predicted"/>
<dbReference type="NCBIfam" id="TIGR00275">
    <property type="entry name" value="aminoacetone oxidase family FAD-binding enzyme"/>
    <property type="match status" value="1"/>
</dbReference>
<evidence type="ECO:0000259" key="5">
    <source>
        <dbReference type="Pfam" id="PF22780"/>
    </source>
</evidence>
<protein>
    <recommendedName>
        <fullName evidence="8">TIGR03862 family flavoprotein</fullName>
    </recommendedName>
</protein>
<dbReference type="STRING" id="576117.SAMN04488138_107180"/>
<dbReference type="Pfam" id="PF03486">
    <property type="entry name" value="HI0933_like"/>
    <property type="match status" value="1"/>
</dbReference>
<keyword evidence="7" id="KW-1185">Reference proteome</keyword>